<gene>
    <name evidence="3" type="ORF">G3N56_19785</name>
</gene>
<keyword evidence="4" id="KW-1185">Reference proteome</keyword>
<reference evidence="3 4" key="1">
    <citation type="submission" date="2020-02" db="EMBL/GenBank/DDBJ databases">
        <title>Comparative genomics of sulfur disproportionating microorganisms.</title>
        <authorList>
            <person name="Ward L.M."/>
            <person name="Bertran E."/>
            <person name="Johnston D.T."/>
        </authorList>
    </citation>
    <scope>NUCLEOTIDE SEQUENCE [LARGE SCALE GENOMIC DNA]</scope>
    <source>
        <strain evidence="3 4">DSM 3696</strain>
    </source>
</reference>
<evidence type="ECO:0008006" key="5">
    <source>
        <dbReference type="Google" id="ProtNLM"/>
    </source>
</evidence>
<protein>
    <recommendedName>
        <fullName evidence="5">Phage-shock protein</fullName>
    </recommendedName>
</protein>
<evidence type="ECO:0000313" key="3">
    <source>
        <dbReference type="EMBL" id="NDY58984.1"/>
    </source>
</evidence>
<keyword evidence="2" id="KW-1133">Transmembrane helix</keyword>
<organism evidence="3 4">
    <name type="scientific">Desulfolutivibrio sulfodismutans</name>
    <dbReference type="NCBI Taxonomy" id="63561"/>
    <lineage>
        <taxon>Bacteria</taxon>
        <taxon>Pseudomonadati</taxon>
        <taxon>Thermodesulfobacteriota</taxon>
        <taxon>Desulfovibrionia</taxon>
        <taxon>Desulfovibrionales</taxon>
        <taxon>Desulfovibrionaceae</taxon>
        <taxon>Desulfolutivibrio</taxon>
    </lineage>
</organism>
<evidence type="ECO:0000256" key="1">
    <source>
        <dbReference type="SAM" id="Coils"/>
    </source>
</evidence>
<comment type="caution">
    <text evidence="3">The sequence shown here is derived from an EMBL/GenBank/DDBJ whole genome shotgun (WGS) entry which is preliminary data.</text>
</comment>
<accession>A0A7K3NS09</accession>
<name>A0A7K3NS09_9BACT</name>
<feature type="transmembrane region" description="Helical" evidence="2">
    <location>
        <begin position="6"/>
        <end position="28"/>
    </location>
</feature>
<feature type="coiled-coil region" evidence="1">
    <location>
        <begin position="39"/>
        <end position="76"/>
    </location>
</feature>
<evidence type="ECO:0000256" key="2">
    <source>
        <dbReference type="SAM" id="Phobius"/>
    </source>
</evidence>
<sequence>MIKLLVTLIVAGAMVIGVVILGGVLVLAARLFKSGGKNAQDERQEAETAQELYRQLEQLESRVESLETIIISGRRDGGGGNP</sequence>
<dbReference type="Proteomes" id="UP000469724">
    <property type="component" value="Unassembled WGS sequence"/>
</dbReference>
<keyword evidence="2" id="KW-0472">Membrane</keyword>
<keyword evidence="1" id="KW-0175">Coiled coil</keyword>
<keyword evidence="2" id="KW-0812">Transmembrane</keyword>
<dbReference type="RefSeq" id="WP_163304040.1">
    <property type="nucleotide sequence ID" value="NZ_JAAGRQ010000182.1"/>
</dbReference>
<evidence type="ECO:0000313" key="4">
    <source>
        <dbReference type="Proteomes" id="UP000469724"/>
    </source>
</evidence>
<dbReference type="EMBL" id="JAAGRQ010000182">
    <property type="protein sequence ID" value="NDY58984.1"/>
    <property type="molecule type" value="Genomic_DNA"/>
</dbReference>
<proteinExistence type="predicted"/>
<dbReference type="AlphaFoldDB" id="A0A7K3NS09"/>